<comment type="subcellular location">
    <subcellularLocation>
        <location evidence="2">Cytoplasm</location>
    </subcellularLocation>
</comment>
<comment type="subunit">
    <text evidence="2">Homodimer.</text>
</comment>
<keyword evidence="1 2" id="KW-0808">Transferase</keyword>
<protein>
    <recommendedName>
        <fullName evidence="2">Homoserine O-acetyltransferase</fullName>
        <shortName evidence="2">HAT</shortName>
        <ecNumber evidence="2">2.3.1.31</ecNumber>
    </recommendedName>
    <alternativeName>
        <fullName evidence="2">Homoserine transacetylase</fullName>
        <shortName evidence="2">HTA</shortName>
    </alternativeName>
</protein>
<dbReference type="PANTHER" id="PTHR32268:SF11">
    <property type="entry name" value="HOMOSERINE O-ACETYLTRANSFERASE"/>
    <property type="match status" value="1"/>
</dbReference>
<feature type="domain" description="AB hydrolase-1" evidence="3">
    <location>
        <begin position="59"/>
        <end position="371"/>
    </location>
</feature>
<name>A0ABX0D576_9MICC</name>
<feature type="binding site" evidence="2">
    <location>
        <position position="367"/>
    </location>
    <ligand>
        <name>substrate</name>
    </ligand>
</feature>
<dbReference type="GO" id="GO:0004414">
    <property type="term" value="F:homoserine O-acetyltransferase activity"/>
    <property type="evidence" value="ECO:0007669"/>
    <property type="project" value="UniProtKB-EC"/>
</dbReference>
<dbReference type="NCBIfam" id="NF001209">
    <property type="entry name" value="PRK00175.1"/>
    <property type="match status" value="1"/>
</dbReference>
<dbReference type="PANTHER" id="PTHR32268">
    <property type="entry name" value="HOMOSERINE O-ACETYLTRANSFERASE"/>
    <property type="match status" value="1"/>
</dbReference>
<reference evidence="4 5" key="1">
    <citation type="submission" date="2020-02" db="EMBL/GenBank/DDBJ databases">
        <title>Genome sequence of the type strain DSM 27180 of Arthrobacter silviterrae.</title>
        <authorList>
            <person name="Gao J."/>
            <person name="Sun J."/>
        </authorList>
    </citation>
    <scope>NUCLEOTIDE SEQUENCE [LARGE SCALE GENOMIC DNA]</scope>
    <source>
        <strain evidence="4 5">DSM 27180</strain>
    </source>
</reference>
<feature type="active site" evidence="2">
    <location>
        <position position="336"/>
    </location>
</feature>
<dbReference type="EC" id="2.3.1.31" evidence="2"/>
<dbReference type="EMBL" id="JAAKZI010000001">
    <property type="protein sequence ID" value="NGN82039.1"/>
    <property type="molecule type" value="Genomic_DNA"/>
</dbReference>
<dbReference type="Gene3D" id="1.10.1740.110">
    <property type="match status" value="1"/>
</dbReference>
<dbReference type="InterPro" id="IPR029058">
    <property type="entry name" value="AB_hydrolase_fold"/>
</dbReference>
<evidence type="ECO:0000313" key="5">
    <source>
        <dbReference type="Proteomes" id="UP000479226"/>
    </source>
</evidence>
<dbReference type="SUPFAM" id="SSF53474">
    <property type="entry name" value="alpha/beta-Hydrolases"/>
    <property type="match status" value="1"/>
</dbReference>
<gene>
    <name evidence="2" type="primary">metXA</name>
    <name evidence="4" type="ORF">G6N77_00975</name>
</gene>
<comment type="pathway">
    <text evidence="2">Amino-acid biosynthesis; L-methionine biosynthesis via de novo pathway; O-acetyl-L-homoserine from L-homoserine: step 1/1.</text>
</comment>
<keyword evidence="5" id="KW-1185">Reference proteome</keyword>
<dbReference type="InterPro" id="IPR008220">
    <property type="entry name" value="HAT_MetX-like"/>
</dbReference>
<feature type="active site" description="Nucleophile" evidence="2">
    <location>
        <position position="161"/>
    </location>
</feature>
<dbReference type="NCBIfam" id="TIGR01392">
    <property type="entry name" value="homoserO_Ac_trn"/>
    <property type="match status" value="1"/>
</dbReference>
<comment type="caution">
    <text evidence="4">The sequence shown here is derived from an EMBL/GenBank/DDBJ whole genome shotgun (WGS) entry which is preliminary data.</text>
</comment>
<evidence type="ECO:0000259" key="3">
    <source>
        <dbReference type="Pfam" id="PF00561"/>
    </source>
</evidence>
<dbReference type="InterPro" id="IPR000073">
    <property type="entry name" value="AB_hydrolase_1"/>
</dbReference>
<comment type="caution">
    <text evidence="2">Lacks conserved residue(s) required for the propagation of feature annotation.</text>
</comment>
<keyword evidence="2" id="KW-0028">Amino-acid biosynthesis</keyword>
<feature type="binding site" evidence="2">
    <location>
        <position position="230"/>
    </location>
    <ligand>
        <name>substrate</name>
    </ligand>
</feature>
<evidence type="ECO:0000256" key="1">
    <source>
        <dbReference type="ARBA" id="ARBA00022679"/>
    </source>
</evidence>
<dbReference type="Gene3D" id="3.40.50.1820">
    <property type="entry name" value="alpha/beta hydrolase"/>
    <property type="match status" value="1"/>
</dbReference>
<keyword evidence="2 4" id="KW-0012">Acyltransferase</keyword>
<comment type="catalytic activity">
    <reaction evidence="2">
        <text>L-homoserine + acetyl-CoA = O-acetyl-L-homoserine + CoA</text>
        <dbReference type="Rhea" id="RHEA:13701"/>
        <dbReference type="ChEBI" id="CHEBI:57287"/>
        <dbReference type="ChEBI" id="CHEBI:57288"/>
        <dbReference type="ChEBI" id="CHEBI:57476"/>
        <dbReference type="ChEBI" id="CHEBI:57716"/>
        <dbReference type="EC" id="2.3.1.31"/>
    </reaction>
</comment>
<dbReference type="Proteomes" id="UP000479226">
    <property type="component" value="Unassembled WGS sequence"/>
</dbReference>
<proteinExistence type="inferred from homology"/>
<dbReference type="PIRSF" id="PIRSF000443">
    <property type="entry name" value="Homoser_Ac_trans"/>
    <property type="match status" value="1"/>
</dbReference>
<organism evidence="4 5">
    <name type="scientific">Arthrobacter silviterrae</name>
    <dbReference type="NCBI Taxonomy" id="2026658"/>
    <lineage>
        <taxon>Bacteria</taxon>
        <taxon>Bacillati</taxon>
        <taxon>Actinomycetota</taxon>
        <taxon>Actinomycetes</taxon>
        <taxon>Micrococcales</taxon>
        <taxon>Micrococcaceae</taxon>
        <taxon>Arthrobacter</taxon>
    </lineage>
</organism>
<dbReference type="Pfam" id="PF00561">
    <property type="entry name" value="Abhydrolase_1"/>
    <property type="match status" value="1"/>
</dbReference>
<comment type="similarity">
    <text evidence="2">Belongs to the AB hydrolase superfamily. MetX family.</text>
</comment>
<evidence type="ECO:0000256" key="2">
    <source>
        <dbReference type="HAMAP-Rule" id="MF_00296"/>
    </source>
</evidence>
<accession>A0ABX0D576</accession>
<dbReference type="HAMAP" id="MF_00296">
    <property type="entry name" value="MetX_acyltransf"/>
    <property type="match status" value="1"/>
</dbReference>
<keyword evidence="2" id="KW-0963">Cytoplasm</keyword>
<evidence type="ECO:0000313" key="4">
    <source>
        <dbReference type="EMBL" id="NGN82039.1"/>
    </source>
</evidence>
<keyword evidence="2" id="KW-0486">Methionine biosynthesis</keyword>
<sequence>METGESGPSDSSWQAAVGQGGGLLRSVGIGSLELEAGGSLPSVTMAYECWGTLNAAGSNAVLIQHALTGSTHVSRGDSEENGWWEGLVGPGEVIDTDQYFVVCANMLGGCYGTTGPSSIAGDGAPYGSRFPFVTIRDSVHAEARLADQLGITSWHAVIGGSMGGARALEWAVTFPERVRRCAVVAACAASTAEQIAFAQAQVLAIRQDPNFANGDYYDGAAPTLGLGLARRIAHITYRSEAEMGTRFGRNSQAGENPISHGRLRIDGGSPVQERYQVESYLDHQARKLVGRFDANSYIVITEALMSHDVGRGRGTLEEALARTAGVEFLVAAVNSDRLYFPAQSEELAAALPGSVEVRRIDSAIGHDGFLTEVGAVGELLREQFFTD</sequence>
<feature type="active site" evidence="2">
    <location>
        <position position="366"/>
    </location>
</feature>
<comment type="function">
    <text evidence="2">Transfers an acetyl group from acetyl-CoA to L-homoserine, forming acetyl-L-homoserine.</text>
</comment>